<comment type="caution">
    <text evidence="6">The sequence shown here is derived from an EMBL/GenBank/DDBJ whole genome shotgun (WGS) entry which is preliminary data.</text>
</comment>
<dbReference type="FunFam" id="1.10.10.10:FF:000001">
    <property type="entry name" value="LysR family transcriptional regulator"/>
    <property type="match status" value="1"/>
</dbReference>
<dbReference type="Gene3D" id="1.10.10.10">
    <property type="entry name" value="Winged helix-like DNA-binding domain superfamily/Winged helix DNA-binding domain"/>
    <property type="match status" value="1"/>
</dbReference>
<dbReference type="InterPro" id="IPR000847">
    <property type="entry name" value="LysR_HTH_N"/>
</dbReference>
<comment type="similarity">
    <text evidence="1">Belongs to the LysR transcriptional regulatory family.</text>
</comment>
<feature type="domain" description="HTH lysR-type" evidence="5">
    <location>
        <begin position="1"/>
        <end position="60"/>
    </location>
</feature>
<dbReference type="GO" id="GO:0003700">
    <property type="term" value="F:DNA-binding transcription factor activity"/>
    <property type="evidence" value="ECO:0007669"/>
    <property type="project" value="InterPro"/>
</dbReference>
<dbReference type="Pfam" id="PF03466">
    <property type="entry name" value="LysR_substrate"/>
    <property type="match status" value="1"/>
</dbReference>
<dbReference type="PANTHER" id="PTHR30419">
    <property type="entry name" value="HTH-TYPE TRANSCRIPTIONAL REGULATOR YBHD"/>
    <property type="match status" value="1"/>
</dbReference>
<evidence type="ECO:0000256" key="4">
    <source>
        <dbReference type="ARBA" id="ARBA00023163"/>
    </source>
</evidence>
<keyword evidence="3" id="KW-0238">DNA-binding</keyword>
<dbReference type="GO" id="GO:0003677">
    <property type="term" value="F:DNA binding"/>
    <property type="evidence" value="ECO:0007669"/>
    <property type="project" value="UniProtKB-KW"/>
</dbReference>
<dbReference type="InterPro" id="IPR005119">
    <property type="entry name" value="LysR_subst-bd"/>
</dbReference>
<reference evidence="6 7" key="1">
    <citation type="submission" date="2020-07" db="EMBL/GenBank/DDBJ databases">
        <title>Taxonomic revisions and descriptions of new bacterial species based on genomic comparisons in the high-G+C-content subgroup of the family Alcaligenaceae.</title>
        <authorList>
            <person name="Szabo A."/>
            <person name="Felfoldi T."/>
        </authorList>
    </citation>
    <scope>NUCLEOTIDE SEQUENCE [LARGE SCALE GENOMIC DNA]</scope>
    <source>
        <strain evidence="6 7">LMG 24012</strain>
    </source>
</reference>
<evidence type="ECO:0000256" key="3">
    <source>
        <dbReference type="ARBA" id="ARBA00023125"/>
    </source>
</evidence>
<evidence type="ECO:0000259" key="5">
    <source>
        <dbReference type="PROSITE" id="PS50931"/>
    </source>
</evidence>
<dbReference type="PRINTS" id="PR00039">
    <property type="entry name" value="HTHLYSR"/>
</dbReference>
<dbReference type="AlphaFoldDB" id="A0A853FYM6"/>
<dbReference type="EMBL" id="JACCEM010000005">
    <property type="protein sequence ID" value="NYT49998.1"/>
    <property type="molecule type" value="Genomic_DNA"/>
</dbReference>
<evidence type="ECO:0000313" key="6">
    <source>
        <dbReference type="EMBL" id="NYT49998.1"/>
    </source>
</evidence>
<organism evidence="6 7">
    <name type="scientific">Parapusillimonas granuli</name>
    <dbReference type="NCBI Taxonomy" id="380911"/>
    <lineage>
        <taxon>Bacteria</taxon>
        <taxon>Pseudomonadati</taxon>
        <taxon>Pseudomonadota</taxon>
        <taxon>Betaproteobacteria</taxon>
        <taxon>Burkholderiales</taxon>
        <taxon>Alcaligenaceae</taxon>
        <taxon>Parapusillimonas</taxon>
    </lineage>
</organism>
<keyword evidence="2" id="KW-0805">Transcription regulation</keyword>
<name>A0A853FYM6_9BURK</name>
<dbReference type="SUPFAM" id="SSF46785">
    <property type="entry name" value="Winged helix' DNA-binding domain"/>
    <property type="match status" value="1"/>
</dbReference>
<evidence type="ECO:0000313" key="7">
    <source>
        <dbReference type="Proteomes" id="UP000559809"/>
    </source>
</evidence>
<protein>
    <submittedName>
        <fullName evidence="6">LysR family transcriptional regulator</fullName>
    </submittedName>
</protein>
<gene>
    <name evidence="6" type="ORF">H0A72_11820</name>
</gene>
<dbReference type="Pfam" id="PF00126">
    <property type="entry name" value="HTH_1"/>
    <property type="match status" value="1"/>
</dbReference>
<accession>A0A853FYM6</accession>
<dbReference type="SUPFAM" id="SSF53850">
    <property type="entry name" value="Periplasmic binding protein-like II"/>
    <property type="match status" value="1"/>
</dbReference>
<sequence>MNTSLRQLQGFVLVAKLGSFTRAAEQLHITQAGLSSMIRDLEAQFGCRLFDRTTRSVSLTPAGANLVASANLIISEMLLAKTRVTAASAQERRLLKVAVTQVVAASLMPHVENAFARIQPMVQLRVFDVAQGQIQTLVETGEADIGFSIYRKPSTSIETREVIRFPMLYIAPKGLLSAPGGPRGAALSLHWNDIPDIPLISLAAEFPLQQSIDAALGASGRSFTPRGAYNSMQTMIAMVAAGHGAALLPSVIEPLCDLRRVDIARVVEDSVMQPYYQIWKRGRRLPDIVTPFVNAFKEVAYELCSR</sequence>
<dbReference type="InterPro" id="IPR050950">
    <property type="entry name" value="HTH-type_LysR_regulators"/>
</dbReference>
<dbReference type="Proteomes" id="UP000559809">
    <property type="component" value="Unassembled WGS sequence"/>
</dbReference>
<keyword evidence="7" id="KW-1185">Reference proteome</keyword>
<keyword evidence="4" id="KW-0804">Transcription</keyword>
<proteinExistence type="inferred from homology"/>
<dbReference type="RefSeq" id="WP_180155471.1">
    <property type="nucleotide sequence ID" value="NZ_JACCEM010000005.1"/>
</dbReference>
<dbReference type="CDD" id="cd05466">
    <property type="entry name" value="PBP2_LTTR_substrate"/>
    <property type="match status" value="1"/>
</dbReference>
<dbReference type="PROSITE" id="PS50931">
    <property type="entry name" value="HTH_LYSR"/>
    <property type="match status" value="1"/>
</dbReference>
<dbReference type="InterPro" id="IPR036388">
    <property type="entry name" value="WH-like_DNA-bd_sf"/>
</dbReference>
<dbReference type="Gene3D" id="3.40.190.290">
    <property type="match status" value="1"/>
</dbReference>
<evidence type="ECO:0000256" key="1">
    <source>
        <dbReference type="ARBA" id="ARBA00009437"/>
    </source>
</evidence>
<dbReference type="InterPro" id="IPR036390">
    <property type="entry name" value="WH_DNA-bd_sf"/>
</dbReference>
<dbReference type="GO" id="GO:0005829">
    <property type="term" value="C:cytosol"/>
    <property type="evidence" value="ECO:0007669"/>
    <property type="project" value="TreeGrafter"/>
</dbReference>
<evidence type="ECO:0000256" key="2">
    <source>
        <dbReference type="ARBA" id="ARBA00023015"/>
    </source>
</evidence>